<dbReference type="PANTHER" id="PTHR46494">
    <property type="entry name" value="CORA FAMILY METAL ION TRANSPORTER (EUROFUNG)"/>
    <property type="match status" value="1"/>
</dbReference>
<dbReference type="GO" id="GO:0050897">
    <property type="term" value="F:cobalt ion binding"/>
    <property type="evidence" value="ECO:0007669"/>
    <property type="project" value="TreeGrafter"/>
</dbReference>
<comment type="function">
    <text evidence="8">Mediates influx of magnesium ions.</text>
</comment>
<dbReference type="GO" id="GO:0000287">
    <property type="term" value="F:magnesium ion binding"/>
    <property type="evidence" value="ECO:0007669"/>
    <property type="project" value="TreeGrafter"/>
</dbReference>
<dbReference type="RefSeq" id="WP_203388674.1">
    <property type="nucleotide sequence ID" value="NZ_CP064781.1"/>
</dbReference>
<keyword evidence="8" id="KW-0406">Ion transport</keyword>
<dbReference type="SUPFAM" id="SSF144083">
    <property type="entry name" value="Magnesium transport protein CorA, transmembrane region"/>
    <property type="match status" value="1"/>
</dbReference>
<dbReference type="InterPro" id="IPR004488">
    <property type="entry name" value="Mg/Co-transport_prot_CorA"/>
</dbReference>
<evidence type="ECO:0000256" key="3">
    <source>
        <dbReference type="ARBA" id="ARBA00022448"/>
    </source>
</evidence>
<comment type="similarity">
    <text evidence="2 8">Belongs to the CorA metal ion transporter (MIT) (TC 1.A.35) family.</text>
</comment>
<dbReference type="Gene3D" id="1.20.58.340">
    <property type="entry name" value="Magnesium transport protein CorA, transmembrane region"/>
    <property type="match status" value="2"/>
</dbReference>
<dbReference type="Pfam" id="PF01544">
    <property type="entry name" value="CorA"/>
    <property type="match status" value="1"/>
</dbReference>
<evidence type="ECO:0000256" key="5">
    <source>
        <dbReference type="ARBA" id="ARBA00022692"/>
    </source>
</evidence>
<comment type="subcellular location">
    <subcellularLocation>
        <location evidence="1">Cell membrane</location>
        <topology evidence="1">Multi-pass membrane protein</topology>
    </subcellularLocation>
    <subcellularLocation>
        <location evidence="8">Membrane</location>
        <topology evidence="8">Multi-pass membrane protein</topology>
    </subcellularLocation>
</comment>
<evidence type="ECO:0000256" key="6">
    <source>
        <dbReference type="ARBA" id="ARBA00022989"/>
    </source>
</evidence>
<dbReference type="EMBL" id="CP064781">
    <property type="protein sequence ID" value="QRJ65150.1"/>
    <property type="molecule type" value="Genomic_DNA"/>
</dbReference>
<feature type="transmembrane region" description="Helical" evidence="8">
    <location>
        <begin position="330"/>
        <end position="349"/>
    </location>
</feature>
<proteinExistence type="inferred from homology"/>
<evidence type="ECO:0000313" key="9">
    <source>
        <dbReference type="EMBL" id="QRJ65150.1"/>
    </source>
</evidence>
<dbReference type="InterPro" id="IPR045861">
    <property type="entry name" value="CorA_cytoplasmic_dom"/>
</dbReference>
<evidence type="ECO:0000256" key="4">
    <source>
        <dbReference type="ARBA" id="ARBA00022475"/>
    </source>
</evidence>
<protein>
    <recommendedName>
        <fullName evidence="8">Magnesium transport protein CorA</fullName>
    </recommendedName>
</protein>
<name>A0A974Y590_9RHOO</name>
<dbReference type="PANTHER" id="PTHR46494:SF1">
    <property type="entry name" value="CORA FAMILY METAL ION TRANSPORTER (EUROFUNG)"/>
    <property type="match status" value="1"/>
</dbReference>
<dbReference type="AlphaFoldDB" id="A0A974Y590"/>
<keyword evidence="6 8" id="KW-1133">Transmembrane helix</keyword>
<dbReference type="CDD" id="cd12828">
    <property type="entry name" value="TmCorA-like_1"/>
    <property type="match status" value="1"/>
</dbReference>
<dbReference type="Gene3D" id="3.30.460.20">
    <property type="entry name" value="CorA soluble domain-like"/>
    <property type="match status" value="1"/>
</dbReference>
<feature type="transmembrane region" description="Helical" evidence="8">
    <location>
        <begin position="297"/>
        <end position="318"/>
    </location>
</feature>
<keyword evidence="5 8" id="KW-0812">Transmembrane</keyword>
<dbReference type="GO" id="GO:0015087">
    <property type="term" value="F:cobalt ion transmembrane transporter activity"/>
    <property type="evidence" value="ECO:0007669"/>
    <property type="project" value="UniProtKB-UniRule"/>
</dbReference>
<keyword evidence="8" id="KW-0460">Magnesium</keyword>
<evidence type="ECO:0000256" key="2">
    <source>
        <dbReference type="ARBA" id="ARBA00009765"/>
    </source>
</evidence>
<dbReference type="NCBIfam" id="TIGR00383">
    <property type="entry name" value="corA"/>
    <property type="match status" value="1"/>
</dbReference>
<accession>A0A974Y590</accession>
<dbReference type="Proteomes" id="UP000663444">
    <property type="component" value="Chromosome"/>
</dbReference>
<dbReference type="InterPro" id="IPR002523">
    <property type="entry name" value="MgTranspt_CorA/ZnTranspt_ZntB"/>
</dbReference>
<dbReference type="KEGG" id="ares:IWH25_07395"/>
<keyword evidence="7 8" id="KW-0472">Membrane</keyword>
<keyword evidence="10" id="KW-1185">Reference proteome</keyword>
<dbReference type="GO" id="GO:0005886">
    <property type="term" value="C:plasma membrane"/>
    <property type="evidence" value="ECO:0007669"/>
    <property type="project" value="UniProtKB-SubCell"/>
</dbReference>
<evidence type="ECO:0000256" key="7">
    <source>
        <dbReference type="ARBA" id="ARBA00023136"/>
    </source>
</evidence>
<evidence type="ECO:0000256" key="1">
    <source>
        <dbReference type="ARBA" id="ARBA00004651"/>
    </source>
</evidence>
<reference evidence="9" key="1">
    <citation type="submission" date="2020-11" db="EMBL/GenBank/DDBJ databases">
        <title>Azospira restricta DSM 18626 genome sequence.</title>
        <authorList>
            <person name="Moe W.M."/>
        </authorList>
    </citation>
    <scope>NUCLEOTIDE SEQUENCE</scope>
    <source>
        <strain evidence="9">DSM 18626</strain>
    </source>
</reference>
<evidence type="ECO:0000313" key="10">
    <source>
        <dbReference type="Proteomes" id="UP000663444"/>
    </source>
</evidence>
<dbReference type="FunFam" id="1.20.58.340:FF:000012">
    <property type="entry name" value="Magnesium transport protein CorA"/>
    <property type="match status" value="1"/>
</dbReference>
<dbReference type="InterPro" id="IPR045863">
    <property type="entry name" value="CorA_TM1_TM2"/>
</dbReference>
<organism evidence="9 10">
    <name type="scientific">Azospira restricta</name>
    <dbReference type="NCBI Taxonomy" id="404405"/>
    <lineage>
        <taxon>Bacteria</taxon>
        <taxon>Pseudomonadati</taxon>
        <taxon>Pseudomonadota</taxon>
        <taxon>Betaproteobacteria</taxon>
        <taxon>Rhodocyclales</taxon>
        <taxon>Rhodocyclaceae</taxon>
        <taxon>Azospira</taxon>
    </lineage>
</organism>
<sequence length="355" mass="40288">MPRIKKRRSQKSGLPPGALVHIGEVRTESPTLVLTSFGPDGIVERELAGAAGLEGIDDSAPVRWLNVYGVHDSELMAAIGRRFALHPLVLEDILNTDQRPKLDAYDDYLFIVGRIYDVARQRDDLATDQISLVVGDGFLLTFQERRSGTFEPVRQRLRAEKSPLRRLGADYLAYALLDAMVDAYFSIIERLGDKCEALEEEILGRPKRNVLQKAHQLKRELSLLRRTIWPMREVIGSLQRSPSPLFRDETRLYLRDIYDHAVHLLEQLEDLRDLLTGLLDIYLNSVSNRVNLEVRTLTLLTTVFMPAALVAGIFGMNFRSMPWLESPDGFWSALALMGGVAVALFAVFWSRRLFR</sequence>
<gene>
    <name evidence="8 9" type="primary">corA</name>
    <name evidence="9" type="ORF">IWH25_07395</name>
</gene>
<evidence type="ECO:0000256" key="8">
    <source>
        <dbReference type="RuleBase" id="RU362010"/>
    </source>
</evidence>
<dbReference type="SUPFAM" id="SSF143865">
    <property type="entry name" value="CorA soluble domain-like"/>
    <property type="match status" value="1"/>
</dbReference>
<dbReference type="GO" id="GO:0015095">
    <property type="term" value="F:magnesium ion transmembrane transporter activity"/>
    <property type="evidence" value="ECO:0007669"/>
    <property type="project" value="UniProtKB-UniRule"/>
</dbReference>
<keyword evidence="3 8" id="KW-0813">Transport</keyword>
<keyword evidence="4 8" id="KW-1003">Cell membrane</keyword>